<organism evidence="2 3">
    <name type="scientific">Senna tora</name>
    <dbReference type="NCBI Taxonomy" id="362788"/>
    <lineage>
        <taxon>Eukaryota</taxon>
        <taxon>Viridiplantae</taxon>
        <taxon>Streptophyta</taxon>
        <taxon>Embryophyta</taxon>
        <taxon>Tracheophyta</taxon>
        <taxon>Spermatophyta</taxon>
        <taxon>Magnoliopsida</taxon>
        <taxon>eudicotyledons</taxon>
        <taxon>Gunneridae</taxon>
        <taxon>Pentapetalae</taxon>
        <taxon>rosids</taxon>
        <taxon>fabids</taxon>
        <taxon>Fabales</taxon>
        <taxon>Fabaceae</taxon>
        <taxon>Caesalpinioideae</taxon>
        <taxon>Cassia clade</taxon>
        <taxon>Senna</taxon>
    </lineage>
</organism>
<name>A0A834WXV8_9FABA</name>
<accession>A0A834WXV8</accession>
<sequence length="45" mass="5146">MGQSEADMKLTRPLERERSGQKRKAGRKEGRREAWNSGRFLGVGK</sequence>
<evidence type="ECO:0000313" key="3">
    <source>
        <dbReference type="Proteomes" id="UP000634136"/>
    </source>
</evidence>
<keyword evidence="3" id="KW-1185">Reference proteome</keyword>
<reference evidence="2" key="1">
    <citation type="submission" date="2020-09" db="EMBL/GenBank/DDBJ databases">
        <title>Genome-Enabled Discovery of Anthraquinone Biosynthesis in Senna tora.</title>
        <authorList>
            <person name="Kang S.-H."/>
            <person name="Pandey R.P."/>
            <person name="Lee C.-M."/>
            <person name="Sim J.-S."/>
            <person name="Jeong J.-T."/>
            <person name="Choi B.-S."/>
            <person name="Jung M."/>
            <person name="Ginzburg D."/>
            <person name="Zhao K."/>
            <person name="Won S.Y."/>
            <person name="Oh T.-J."/>
            <person name="Yu Y."/>
            <person name="Kim N.-H."/>
            <person name="Lee O.R."/>
            <person name="Lee T.-H."/>
            <person name="Bashyal P."/>
            <person name="Kim T.-S."/>
            <person name="Lee W.-H."/>
            <person name="Kawkins C."/>
            <person name="Kim C.-K."/>
            <person name="Kim J.S."/>
            <person name="Ahn B.O."/>
            <person name="Rhee S.Y."/>
            <person name="Sohng J.K."/>
        </authorList>
    </citation>
    <scope>NUCLEOTIDE SEQUENCE</scope>
    <source>
        <tissue evidence="2">Leaf</tissue>
    </source>
</reference>
<comment type="caution">
    <text evidence="2">The sequence shown here is derived from an EMBL/GenBank/DDBJ whole genome shotgun (WGS) entry which is preliminary data.</text>
</comment>
<evidence type="ECO:0000256" key="1">
    <source>
        <dbReference type="SAM" id="MobiDB-lite"/>
    </source>
</evidence>
<proteinExistence type="predicted"/>
<dbReference type="Proteomes" id="UP000634136">
    <property type="component" value="Unassembled WGS sequence"/>
</dbReference>
<feature type="region of interest" description="Disordered" evidence="1">
    <location>
        <begin position="1"/>
        <end position="45"/>
    </location>
</feature>
<dbReference type="EMBL" id="JAAIUW010000004">
    <property type="protein sequence ID" value="KAF7834549.1"/>
    <property type="molecule type" value="Genomic_DNA"/>
</dbReference>
<protein>
    <submittedName>
        <fullName evidence="2">Uncharacterized protein</fullName>
    </submittedName>
</protein>
<gene>
    <name evidence="2" type="ORF">G2W53_009408</name>
</gene>
<feature type="compositionally biased region" description="Basic and acidic residues" evidence="1">
    <location>
        <begin position="1"/>
        <end position="20"/>
    </location>
</feature>
<dbReference type="AlphaFoldDB" id="A0A834WXV8"/>
<evidence type="ECO:0000313" key="2">
    <source>
        <dbReference type="EMBL" id="KAF7834549.1"/>
    </source>
</evidence>